<dbReference type="KEGG" id="aei:AOY20_11005"/>
<organism evidence="12 13">
    <name type="scientific">Acinetobacter equi</name>
    <dbReference type="NCBI Taxonomy" id="1324350"/>
    <lineage>
        <taxon>Bacteria</taxon>
        <taxon>Pseudomonadati</taxon>
        <taxon>Pseudomonadota</taxon>
        <taxon>Gammaproteobacteria</taxon>
        <taxon>Moraxellales</taxon>
        <taxon>Moraxellaceae</taxon>
        <taxon>Acinetobacter</taxon>
    </lineage>
</organism>
<dbReference type="STRING" id="1324350.AOY20_11005"/>
<dbReference type="PANTHER" id="PTHR30451">
    <property type="entry name" value="OUTER MEMBRANE USHER PROTEIN"/>
    <property type="match status" value="1"/>
</dbReference>
<evidence type="ECO:0000313" key="13">
    <source>
        <dbReference type="Proteomes" id="UP000064939"/>
    </source>
</evidence>
<dbReference type="InterPro" id="IPR000015">
    <property type="entry name" value="Fimb_usher"/>
</dbReference>
<keyword evidence="13" id="KW-1185">Reference proteome</keyword>
<accession>A0A0N9W4E9</accession>
<dbReference type="GO" id="GO:0009297">
    <property type="term" value="P:pilus assembly"/>
    <property type="evidence" value="ECO:0007669"/>
    <property type="project" value="InterPro"/>
</dbReference>
<dbReference type="Pfam" id="PF00577">
    <property type="entry name" value="Usher"/>
    <property type="match status" value="1"/>
</dbReference>
<keyword evidence="8 9" id="KW-0998">Cell outer membrane</keyword>
<keyword evidence="5 9" id="KW-0812">Transmembrane</keyword>
<feature type="domain" description="PapC-like C-terminal" evidence="10">
    <location>
        <begin position="778"/>
        <end position="842"/>
    </location>
</feature>
<evidence type="ECO:0000259" key="10">
    <source>
        <dbReference type="Pfam" id="PF13953"/>
    </source>
</evidence>
<comment type="subcellular location">
    <subcellularLocation>
        <location evidence="1 9">Cell outer membrane</location>
        <topology evidence="1 9">Multi-pass membrane protein</topology>
    </subcellularLocation>
</comment>
<evidence type="ECO:0000256" key="2">
    <source>
        <dbReference type="ARBA" id="ARBA00008064"/>
    </source>
</evidence>
<dbReference type="Pfam" id="PF13953">
    <property type="entry name" value="PapC_C"/>
    <property type="match status" value="1"/>
</dbReference>
<dbReference type="InterPro" id="IPR042186">
    <property type="entry name" value="FimD_plug_dom"/>
</dbReference>
<dbReference type="AlphaFoldDB" id="A0A0N9W4E9"/>
<keyword evidence="4" id="KW-1134">Transmembrane beta strand</keyword>
<keyword evidence="3 9" id="KW-0813">Transport</keyword>
<dbReference type="GO" id="GO:0009279">
    <property type="term" value="C:cell outer membrane"/>
    <property type="evidence" value="ECO:0007669"/>
    <property type="project" value="UniProtKB-SubCell"/>
</dbReference>
<dbReference type="InterPro" id="IPR018030">
    <property type="entry name" value="Fimbrial_membr_usher_CS"/>
</dbReference>
<gene>
    <name evidence="12" type="ORF">AOY20_11005</name>
</gene>
<dbReference type="InterPro" id="IPR025885">
    <property type="entry name" value="PapC_N"/>
</dbReference>
<dbReference type="Gene3D" id="2.60.40.2070">
    <property type="match status" value="1"/>
</dbReference>
<dbReference type="Gene3D" id="3.10.20.410">
    <property type="match status" value="1"/>
</dbReference>
<dbReference type="PANTHER" id="PTHR30451:SF20">
    <property type="entry name" value="FIMBRIAE USHER"/>
    <property type="match status" value="1"/>
</dbReference>
<name>A0A0N9W4E9_9GAMM</name>
<keyword evidence="9" id="KW-1029">Fimbrium biogenesis</keyword>
<dbReference type="EMBL" id="CP012808">
    <property type="protein sequence ID" value="ALH96015.1"/>
    <property type="molecule type" value="Genomic_DNA"/>
</dbReference>
<keyword evidence="7 9" id="KW-0472">Membrane</keyword>
<evidence type="ECO:0000256" key="1">
    <source>
        <dbReference type="ARBA" id="ARBA00004571"/>
    </source>
</evidence>
<sequence length="861" mass="95238">MRSIPFVLWDSKTNLSTVIGLLTLMPAISHAVELTAPEITAEDEYVFNDALFKGSIANQKALIRLSEGGNIVPGTYHVDVYVNKQFIEKASIRFEETENHKVQPCFSLEFMERASVIIKPQDINLSNEKDHCTTLDHFVDQSTANFDMGRLRLDLSIPQSFIKQIPRGYVQPELLDEGESIGFVNYIANYYHSQFNANDDTFKQDSTYIGLNGGINLGKWQFRQQSSVTISDNGTEWNSIRSYVKRPIASLQSELSAGQLFTSGRFFSGLSYNGFNVSTDDRMLPESMRGYAPVVQGVAQTTAKVSISQGGNEIYQTTVSPGPFTINDLYPTNYNGDLVVTVTEADGAISQFRVPFSAVPDSVRKGAFKYNFDIGRTRDIGEDTNFVNLISQYGLNNAITLNSGLRFAEDYQSAVVGSAYTTAIGAFSGEATFSRAKLPEEGYIKGWMFGANYSKTFEPTNTTVALAGYRFSTEGYRDLSDVISVRQSVKDGYIYQSNTYKEKSRATIILNQSFNKLGTLYLSGSASSYRDQKPDDYQIQLGYGKTFSNGLSLNLSIARQMVASQQVIDGHMPDDFTQDKHDTTYGLALTFPLHQRKYAKNVRVNVTSNKDYNSYQTSVNGDVPYLDNAQYNAGVSYDDQSNISVWNAGLTKKFNNLNTSMNASKSKNYWQTSMSGQGSVALHSGGVTFGPYLGDTFALIEAKGAEGAHVLSGENIKINKQGYALVPSLSPYRYNTVALNPEGMSSHTELESGDVKIAPYSGSSVKVKFKTRQGYPILIRSSLSSGQFVPFGSDVLNENSESLGIAGQNGQIYVRADKEEGRLNVIWGDEKEDSCFINYKIPSDQLNQPLVRLDAICQIEK</sequence>
<evidence type="ECO:0000259" key="11">
    <source>
        <dbReference type="Pfam" id="PF13954"/>
    </source>
</evidence>
<evidence type="ECO:0000256" key="8">
    <source>
        <dbReference type="ARBA" id="ARBA00023237"/>
    </source>
</evidence>
<dbReference type="FunFam" id="2.60.40.2610:FF:000001">
    <property type="entry name" value="Outer membrane fimbrial usher protein"/>
    <property type="match status" value="1"/>
</dbReference>
<dbReference type="SUPFAM" id="SSF141729">
    <property type="entry name" value="FimD N-terminal domain-like"/>
    <property type="match status" value="1"/>
</dbReference>
<dbReference type="InterPro" id="IPR025949">
    <property type="entry name" value="PapC-like_C"/>
</dbReference>
<proteinExistence type="inferred from homology"/>
<comment type="similarity">
    <text evidence="2 9">Belongs to the fimbrial export usher family.</text>
</comment>
<keyword evidence="6" id="KW-0732">Signal</keyword>
<protein>
    <submittedName>
        <fullName evidence="12">Fimbrial protein</fullName>
    </submittedName>
</protein>
<dbReference type="FunFam" id="2.60.40.3110:FF:000001">
    <property type="entry name" value="Putative fimbrial outer membrane usher"/>
    <property type="match status" value="1"/>
</dbReference>
<evidence type="ECO:0000256" key="9">
    <source>
        <dbReference type="RuleBase" id="RU003884"/>
    </source>
</evidence>
<reference evidence="12 13" key="1">
    <citation type="journal article" date="2015" name="Int. J. Syst. Evol. Microbiol.">
        <title>Acinetobacter equi sp. nov. isolated from horse faeces.</title>
        <authorList>
            <person name="Poppel M.T."/>
            <person name="Skiebe E."/>
            <person name="Laue M."/>
            <person name="Bergmann H."/>
            <person name="Ebersberger I."/>
            <person name="Garn T."/>
            <person name="Fruth A."/>
            <person name="Baumgardt S."/>
            <person name="Busse H.J."/>
            <person name="Wilharm G."/>
        </authorList>
    </citation>
    <scope>NUCLEOTIDE SEQUENCE [LARGE SCALE GENOMIC DNA]</scope>
    <source>
        <strain evidence="12 13">114</strain>
    </source>
</reference>
<evidence type="ECO:0000256" key="4">
    <source>
        <dbReference type="ARBA" id="ARBA00022452"/>
    </source>
</evidence>
<feature type="domain" description="PapC N-terminal" evidence="11">
    <location>
        <begin position="47"/>
        <end position="189"/>
    </location>
</feature>
<dbReference type="Proteomes" id="UP000064939">
    <property type="component" value="Chromosome"/>
</dbReference>
<dbReference type="Gene3D" id="2.60.40.3110">
    <property type="match status" value="1"/>
</dbReference>
<dbReference type="InterPro" id="IPR037224">
    <property type="entry name" value="PapC_N_sf"/>
</dbReference>
<dbReference type="InterPro" id="IPR043142">
    <property type="entry name" value="PapC-like_C_sf"/>
</dbReference>
<dbReference type="Gene3D" id="2.60.40.2610">
    <property type="entry name" value="Outer membrane usher protein FimD, plug domain"/>
    <property type="match status" value="1"/>
</dbReference>
<dbReference type="GO" id="GO:0015473">
    <property type="term" value="F:fimbrial usher porin activity"/>
    <property type="evidence" value="ECO:0007669"/>
    <property type="project" value="InterPro"/>
</dbReference>
<evidence type="ECO:0000256" key="6">
    <source>
        <dbReference type="ARBA" id="ARBA00022729"/>
    </source>
</evidence>
<evidence type="ECO:0000313" key="12">
    <source>
        <dbReference type="EMBL" id="ALH96015.1"/>
    </source>
</evidence>
<evidence type="ECO:0000256" key="5">
    <source>
        <dbReference type="ARBA" id="ARBA00022692"/>
    </source>
</evidence>
<dbReference type="PROSITE" id="PS01151">
    <property type="entry name" value="FIMBRIAL_USHER"/>
    <property type="match status" value="1"/>
</dbReference>
<dbReference type="Pfam" id="PF13954">
    <property type="entry name" value="PapC_N"/>
    <property type="match status" value="1"/>
</dbReference>
<evidence type="ECO:0000256" key="3">
    <source>
        <dbReference type="ARBA" id="ARBA00022448"/>
    </source>
</evidence>
<evidence type="ECO:0000256" key="7">
    <source>
        <dbReference type="ARBA" id="ARBA00023136"/>
    </source>
</evidence>